<gene>
    <name evidence="1" type="ORF">BDZ94DRAFT_1256734</name>
</gene>
<keyword evidence="2" id="KW-1185">Reference proteome</keyword>
<organism evidence="1 2">
    <name type="scientific">Collybia nuda</name>
    <dbReference type="NCBI Taxonomy" id="64659"/>
    <lineage>
        <taxon>Eukaryota</taxon>
        <taxon>Fungi</taxon>
        <taxon>Dikarya</taxon>
        <taxon>Basidiomycota</taxon>
        <taxon>Agaricomycotina</taxon>
        <taxon>Agaricomycetes</taxon>
        <taxon>Agaricomycetidae</taxon>
        <taxon>Agaricales</taxon>
        <taxon>Tricholomatineae</taxon>
        <taxon>Clitocybaceae</taxon>
        <taxon>Collybia</taxon>
    </lineage>
</organism>
<comment type="caution">
    <text evidence="1">The sequence shown here is derived from an EMBL/GenBank/DDBJ whole genome shotgun (WGS) entry which is preliminary data.</text>
</comment>
<accession>A0A9P6CJF3</accession>
<sequence>MECRAGAGRAHWLRALTFSGPVLTLTHFEARDTYIVVSHTFLSTLRLADTVSRKSNNPLATSSNKLKLERN</sequence>
<reference evidence="1" key="1">
    <citation type="submission" date="2020-11" db="EMBL/GenBank/DDBJ databases">
        <authorList>
            <consortium name="DOE Joint Genome Institute"/>
            <person name="Ahrendt S."/>
            <person name="Riley R."/>
            <person name="Andreopoulos W."/>
            <person name="Labutti K."/>
            <person name="Pangilinan J."/>
            <person name="Ruiz-Duenas F.J."/>
            <person name="Barrasa J.M."/>
            <person name="Sanchez-Garcia M."/>
            <person name="Camarero S."/>
            <person name="Miyauchi S."/>
            <person name="Serrano A."/>
            <person name="Linde D."/>
            <person name="Babiker R."/>
            <person name="Drula E."/>
            <person name="Ayuso-Fernandez I."/>
            <person name="Pacheco R."/>
            <person name="Padilla G."/>
            <person name="Ferreira P."/>
            <person name="Barriuso J."/>
            <person name="Kellner H."/>
            <person name="Castanera R."/>
            <person name="Alfaro M."/>
            <person name="Ramirez L."/>
            <person name="Pisabarro A.G."/>
            <person name="Kuo A."/>
            <person name="Tritt A."/>
            <person name="Lipzen A."/>
            <person name="He G."/>
            <person name="Yan M."/>
            <person name="Ng V."/>
            <person name="Cullen D."/>
            <person name="Martin F."/>
            <person name="Rosso M.-N."/>
            <person name="Henrissat B."/>
            <person name="Hibbett D."/>
            <person name="Martinez A.T."/>
            <person name="Grigoriev I.V."/>
        </authorList>
    </citation>
    <scope>NUCLEOTIDE SEQUENCE</scope>
    <source>
        <strain evidence="1">CBS 247.69</strain>
    </source>
</reference>
<dbReference type="Proteomes" id="UP000807353">
    <property type="component" value="Unassembled WGS sequence"/>
</dbReference>
<evidence type="ECO:0000313" key="1">
    <source>
        <dbReference type="EMBL" id="KAF9464275.1"/>
    </source>
</evidence>
<name>A0A9P6CJF3_9AGAR</name>
<proteinExistence type="predicted"/>
<dbReference type="EMBL" id="MU150255">
    <property type="protein sequence ID" value="KAF9464275.1"/>
    <property type="molecule type" value="Genomic_DNA"/>
</dbReference>
<protein>
    <submittedName>
        <fullName evidence="1">Uncharacterized protein</fullName>
    </submittedName>
</protein>
<evidence type="ECO:0000313" key="2">
    <source>
        <dbReference type="Proteomes" id="UP000807353"/>
    </source>
</evidence>
<dbReference type="AlphaFoldDB" id="A0A9P6CJF3"/>